<gene>
    <name evidence="1" type="ORF">HAX54_043366</name>
</gene>
<keyword evidence="2" id="KW-1185">Reference proteome</keyword>
<name>A0ABS8SNB2_DATST</name>
<protein>
    <submittedName>
        <fullName evidence="1">Uncharacterized protein</fullName>
    </submittedName>
</protein>
<dbReference type="EMBL" id="JACEIK010000648">
    <property type="protein sequence ID" value="MCD7460351.1"/>
    <property type="molecule type" value="Genomic_DNA"/>
</dbReference>
<reference evidence="1 2" key="1">
    <citation type="journal article" date="2021" name="BMC Genomics">
        <title>Datura genome reveals duplications of psychoactive alkaloid biosynthetic genes and high mutation rate following tissue culture.</title>
        <authorList>
            <person name="Rajewski A."/>
            <person name="Carter-House D."/>
            <person name="Stajich J."/>
            <person name="Litt A."/>
        </authorList>
    </citation>
    <scope>NUCLEOTIDE SEQUENCE [LARGE SCALE GENOMIC DNA]</scope>
    <source>
        <strain evidence="1">AR-01</strain>
    </source>
</reference>
<proteinExistence type="predicted"/>
<dbReference type="Proteomes" id="UP000823775">
    <property type="component" value="Unassembled WGS sequence"/>
</dbReference>
<feature type="non-terminal residue" evidence="1">
    <location>
        <position position="1"/>
    </location>
</feature>
<accession>A0ABS8SNB2</accession>
<evidence type="ECO:0000313" key="2">
    <source>
        <dbReference type="Proteomes" id="UP000823775"/>
    </source>
</evidence>
<comment type="caution">
    <text evidence="1">The sequence shown here is derived from an EMBL/GenBank/DDBJ whole genome shotgun (WGS) entry which is preliminary data.</text>
</comment>
<organism evidence="1 2">
    <name type="scientific">Datura stramonium</name>
    <name type="common">Jimsonweed</name>
    <name type="synonym">Common thornapple</name>
    <dbReference type="NCBI Taxonomy" id="4076"/>
    <lineage>
        <taxon>Eukaryota</taxon>
        <taxon>Viridiplantae</taxon>
        <taxon>Streptophyta</taxon>
        <taxon>Embryophyta</taxon>
        <taxon>Tracheophyta</taxon>
        <taxon>Spermatophyta</taxon>
        <taxon>Magnoliopsida</taxon>
        <taxon>eudicotyledons</taxon>
        <taxon>Gunneridae</taxon>
        <taxon>Pentapetalae</taxon>
        <taxon>asterids</taxon>
        <taxon>lamiids</taxon>
        <taxon>Solanales</taxon>
        <taxon>Solanaceae</taxon>
        <taxon>Solanoideae</taxon>
        <taxon>Datureae</taxon>
        <taxon>Datura</taxon>
    </lineage>
</organism>
<sequence length="64" mass="8027">DQPLEDERWKKRLLQTLRTVWYNLYLYFDNAVLQNTELTRTEHSDHTWVIVTRVEYYQQNRLII</sequence>
<feature type="non-terminal residue" evidence="1">
    <location>
        <position position="64"/>
    </location>
</feature>
<evidence type="ECO:0000313" key="1">
    <source>
        <dbReference type="EMBL" id="MCD7460351.1"/>
    </source>
</evidence>